<gene>
    <name evidence="1" type="ORF">N8T08_007381</name>
</gene>
<comment type="caution">
    <text evidence="1">The sequence shown here is derived from an EMBL/GenBank/DDBJ whole genome shotgun (WGS) entry which is preliminary data.</text>
</comment>
<name>A0ACC3AYB4_9EURO</name>
<evidence type="ECO:0000313" key="2">
    <source>
        <dbReference type="Proteomes" id="UP001177260"/>
    </source>
</evidence>
<sequence length="323" mass="36173">MDIYDLNNTMGDSGSSPQLRSQSLLIDCYSTGNVLVPNDEGPGFVQATPQLQPSAFLEHPVNEYQPWAQTLSSSIESLPNRPSVESETLEFPAQGKPERHMLEYKLPPNDHRVKCHILSADESRQFQCQCHEQAVRELMQMNLLVYRTESAITIDSILSCQRVLQQLAETVLQCGICSKTMVNLLMIVVVSIDSLVGTLERITSAENGLVEGMFHEQPNDGWPEYSRISNSGRQKEVGNYFNLQVKACPLLVGGFCVPSDEKVSFVHQVLHARLSGLLGTVRRIHFCTQEMLAVSASQGKLIMIMETDRKLRLVMMRMKMLTG</sequence>
<dbReference type="Proteomes" id="UP001177260">
    <property type="component" value="Unassembled WGS sequence"/>
</dbReference>
<keyword evidence="2" id="KW-1185">Reference proteome</keyword>
<reference evidence="1 2" key="1">
    <citation type="journal article" date="2023" name="ACS Omega">
        <title>Identification of the Neoaspergillic Acid Biosynthesis Gene Cluster by Establishing an In Vitro CRISPR-Ribonucleoprotein Genetic System in Aspergillus melleus.</title>
        <authorList>
            <person name="Yuan B."/>
            <person name="Grau M.F."/>
            <person name="Murata R.M."/>
            <person name="Torok T."/>
            <person name="Venkateswaran K."/>
            <person name="Stajich J.E."/>
            <person name="Wang C.C.C."/>
        </authorList>
    </citation>
    <scope>NUCLEOTIDE SEQUENCE [LARGE SCALE GENOMIC DNA]</scope>
    <source>
        <strain evidence="1 2">IMV 1140</strain>
    </source>
</reference>
<proteinExistence type="predicted"/>
<dbReference type="EMBL" id="JAOPJF010000047">
    <property type="protein sequence ID" value="KAK1142749.1"/>
    <property type="molecule type" value="Genomic_DNA"/>
</dbReference>
<accession>A0ACC3AYB4</accession>
<organism evidence="1 2">
    <name type="scientific">Aspergillus melleus</name>
    <dbReference type="NCBI Taxonomy" id="138277"/>
    <lineage>
        <taxon>Eukaryota</taxon>
        <taxon>Fungi</taxon>
        <taxon>Dikarya</taxon>
        <taxon>Ascomycota</taxon>
        <taxon>Pezizomycotina</taxon>
        <taxon>Eurotiomycetes</taxon>
        <taxon>Eurotiomycetidae</taxon>
        <taxon>Eurotiales</taxon>
        <taxon>Aspergillaceae</taxon>
        <taxon>Aspergillus</taxon>
        <taxon>Aspergillus subgen. Circumdati</taxon>
    </lineage>
</organism>
<evidence type="ECO:0000313" key="1">
    <source>
        <dbReference type="EMBL" id="KAK1142749.1"/>
    </source>
</evidence>
<protein>
    <submittedName>
        <fullName evidence="1">Uncharacterized protein</fullName>
    </submittedName>
</protein>